<evidence type="ECO:0000256" key="1">
    <source>
        <dbReference type="ARBA" id="ARBA00007689"/>
    </source>
</evidence>
<sequence>MKNYLCQYFPPRNDFLSKMTPAEAALMKEHGAWQSALLEQGVIVAHGPVIDPKGSYGVAIWRIADDQDIATLTAADPIVAAGVGRYECHPMPLLNARG</sequence>
<reference evidence="3 4" key="1">
    <citation type="submission" date="2018-09" db="EMBL/GenBank/DDBJ databases">
        <authorList>
            <person name="Grouzdev D.S."/>
            <person name="Krutkina M.S."/>
        </authorList>
    </citation>
    <scope>NUCLEOTIDE SEQUENCE [LARGE SCALE GENOMIC DNA]</scope>
    <source>
        <strain evidence="3 4">RmlP001</strain>
    </source>
</reference>
<dbReference type="AlphaFoldDB" id="A0A4V1RHX6"/>
<keyword evidence="4" id="KW-1185">Reference proteome</keyword>
<evidence type="ECO:0000313" key="3">
    <source>
        <dbReference type="EMBL" id="RYB01577.1"/>
    </source>
</evidence>
<gene>
    <name evidence="3" type="ORF">D3272_25325</name>
</gene>
<dbReference type="Pfam" id="PF03795">
    <property type="entry name" value="YCII"/>
    <property type="match status" value="1"/>
</dbReference>
<proteinExistence type="inferred from homology"/>
<reference evidence="3 4" key="2">
    <citation type="submission" date="2019-02" db="EMBL/GenBank/DDBJ databases">
        <title>'Lichenibacterium ramalinii' gen. nov. sp. nov., 'Lichenibacterium minor' gen. nov. sp. nov.</title>
        <authorList>
            <person name="Pankratov T."/>
        </authorList>
    </citation>
    <scope>NUCLEOTIDE SEQUENCE [LARGE SCALE GENOMIC DNA]</scope>
    <source>
        <strain evidence="3 4">RmlP001</strain>
    </source>
</reference>
<dbReference type="RefSeq" id="WP_129222027.1">
    <property type="nucleotide sequence ID" value="NZ_QYBC01000034.1"/>
</dbReference>
<evidence type="ECO:0000259" key="2">
    <source>
        <dbReference type="Pfam" id="PF03795"/>
    </source>
</evidence>
<dbReference type="InterPro" id="IPR005545">
    <property type="entry name" value="YCII"/>
</dbReference>
<accession>A0A4V1RHX6</accession>
<dbReference type="SUPFAM" id="SSF54909">
    <property type="entry name" value="Dimeric alpha+beta barrel"/>
    <property type="match status" value="1"/>
</dbReference>
<dbReference type="InterPro" id="IPR011008">
    <property type="entry name" value="Dimeric_a/b-barrel"/>
</dbReference>
<dbReference type="OrthoDB" id="6928805at2"/>
<organism evidence="3 4">
    <name type="scientific">Lichenibacterium ramalinae</name>
    <dbReference type="NCBI Taxonomy" id="2316527"/>
    <lineage>
        <taxon>Bacteria</taxon>
        <taxon>Pseudomonadati</taxon>
        <taxon>Pseudomonadota</taxon>
        <taxon>Alphaproteobacteria</taxon>
        <taxon>Hyphomicrobiales</taxon>
        <taxon>Lichenihabitantaceae</taxon>
        <taxon>Lichenibacterium</taxon>
    </lineage>
</organism>
<dbReference type="Proteomes" id="UP000289411">
    <property type="component" value="Unassembled WGS sequence"/>
</dbReference>
<evidence type="ECO:0000313" key="4">
    <source>
        <dbReference type="Proteomes" id="UP000289411"/>
    </source>
</evidence>
<comment type="similarity">
    <text evidence="1">Belongs to the YciI family.</text>
</comment>
<comment type="caution">
    <text evidence="3">The sequence shown here is derived from an EMBL/GenBank/DDBJ whole genome shotgun (WGS) entry which is preliminary data.</text>
</comment>
<dbReference type="EMBL" id="QYBC01000034">
    <property type="protein sequence ID" value="RYB01577.1"/>
    <property type="molecule type" value="Genomic_DNA"/>
</dbReference>
<feature type="domain" description="YCII-related" evidence="2">
    <location>
        <begin position="21"/>
        <end position="86"/>
    </location>
</feature>
<name>A0A4V1RHX6_9HYPH</name>
<protein>
    <recommendedName>
        <fullName evidence="2">YCII-related domain-containing protein</fullName>
    </recommendedName>
</protein>